<protein>
    <submittedName>
        <fullName evidence="5">Oligopeptide transport system substrate-binding protein</fullName>
    </submittedName>
</protein>
<feature type="domain" description="Solute-binding protein family 5" evidence="4">
    <location>
        <begin position="82"/>
        <end position="462"/>
    </location>
</feature>
<comment type="similarity">
    <text evidence="2">Belongs to the bacterial solute-binding protein 5 family.</text>
</comment>
<proteinExistence type="inferred from homology"/>
<reference evidence="5 6" key="1">
    <citation type="submission" date="2021-01" db="EMBL/GenBank/DDBJ databases">
        <title>Genomic Encyclopedia of Type Strains, Phase IV (KMG-IV): sequencing the most valuable type-strain genomes for metagenomic binning, comparative biology and taxonomic classification.</title>
        <authorList>
            <person name="Goeker M."/>
        </authorList>
    </citation>
    <scope>NUCLEOTIDE SEQUENCE [LARGE SCALE GENOMIC DNA]</scope>
    <source>
        <strain evidence="5 6">DSM 24834</strain>
    </source>
</reference>
<keyword evidence="3" id="KW-0732">Signal</keyword>
<name>A0ABS2NE44_9BACI</name>
<dbReference type="EMBL" id="JAFBDZ010000002">
    <property type="protein sequence ID" value="MBM7586127.1"/>
    <property type="molecule type" value="Genomic_DNA"/>
</dbReference>
<comment type="caution">
    <text evidence="5">The sequence shown here is derived from an EMBL/GenBank/DDBJ whole genome shotgun (WGS) entry which is preliminary data.</text>
</comment>
<dbReference type="Proteomes" id="UP001646157">
    <property type="component" value="Unassembled WGS sequence"/>
</dbReference>
<dbReference type="PANTHER" id="PTHR30290:SF79">
    <property type="entry name" value="DIPEPTIDE-BINDING PROTEIN DPPE"/>
    <property type="match status" value="1"/>
</dbReference>
<dbReference type="Gene3D" id="3.40.190.10">
    <property type="entry name" value="Periplasmic binding protein-like II"/>
    <property type="match status" value="1"/>
</dbReference>
<organism evidence="5 6">
    <name type="scientific">Rossellomorea pakistanensis</name>
    <dbReference type="NCBI Taxonomy" id="992288"/>
    <lineage>
        <taxon>Bacteria</taxon>
        <taxon>Bacillati</taxon>
        <taxon>Bacillota</taxon>
        <taxon>Bacilli</taxon>
        <taxon>Bacillales</taxon>
        <taxon>Bacillaceae</taxon>
        <taxon>Rossellomorea</taxon>
    </lineage>
</organism>
<dbReference type="CDD" id="cd08504">
    <property type="entry name" value="PBP2_OppA"/>
    <property type="match status" value="1"/>
</dbReference>
<dbReference type="Pfam" id="PF00496">
    <property type="entry name" value="SBP_bac_5"/>
    <property type="match status" value="1"/>
</dbReference>
<gene>
    <name evidence="5" type="ORF">JOC86_002669</name>
</gene>
<evidence type="ECO:0000256" key="3">
    <source>
        <dbReference type="ARBA" id="ARBA00022729"/>
    </source>
</evidence>
<dbReference type="PROSITE" id="PS01040">
    <property type="entry name" value="SBP_BACTERIAL_5"/>
    <property type="match status" value="1"/>
</dbReference>
<dbReference type="PROSITE" id="PS51257">
    <property type="entry name" value="PROKAR_LIPOPROTEIN"/>
    <property type="match status" value="1"/>
</dbReference>
<sequence length="541" mass="61239">MKRISLAFITIILFILIALSGCGKEEVASGGKTSKDVKQEITANLGGEPYTLDPAFASDTTSFWVISHLYQGLYTYDKDGKIVEGSANKVDISEDGKTYTFTIREGAKWSNGDPLTAKDFEYSWKRVLNPETAAYDPSQFYYIKGAEAYNTGKGSVEDVAIHAKDDKTLVVELKDPVKFFPKVILGEGFLPVNQKVVEANKDWAAEAEGIVTNGAYTVSEWKHNEQLTLQKSGSFWNADNVTMNTIHFKMVADTTTEYQMYKSGELDLVTGLPAEAVEQEKDNEEYVNFPSFSVYTYTFNVKEEPFTNAKIRRALSFAIDRKALTENILKGGEKPAYGYVANGVESPSGKDFREEAPEYYKFDPKKAKKLLEEGLKEEGWDKLPEFTLKYNSEGNHKKIAEALQEMFKQNLGLKVNIENQEWKTYIDTFKQKNFQLARMGWGGDFIDPYPVLNLYNTKSSSNFTNWSNPTFDELLAKSLVEQDEKKRFELLHEAETVLMEEMPILPILFSAQNILISKKVEGIRLDVLSKPDLRFAEKVSE</sequence>
<dbReference type="Gene3D" id="3.10.105.10">
    <property type="entry name" value="Dipeptide-binding Protein, Domain 3"/>
    <property type="match status" value="1"/>
</dbReference>
<dbReference type="PIRSF" id="PIRSF002741">
    <property type="entry name" value="MppA"/>
    <property type="match status" value="1"/>
</dbReference>
<dbReference type="InterPro" id="IPR030678">
    <property type="entry name" value="Peptide/Ni-bd"/>
</dbReference>
<comment type="subcellular location">
    <subcellularLocation>
        <location evidence="1">Cell membrane</location>
        <topology evidence="1">Lipid-anchor</topology>
    </subcellularLocation>
</comment>
<dbReference type="RefSeq" id="WP_205173205.1">
    <property type="nucleotide sequence ID" value="NZ_JAFBDZ010000002.1"/>
</dbReference>
<accession>A0ABS2NE44</accession>
<evidence type="ECO:0000259" key="4">
    <source>
        <dbReference type="Pfam" id="PF00496"/>
    </source>
</evidence>
<evidence type="ECO:0000256" key="2">
    <source>
        <dbReference type="ARBA" id="ARBA00005695"/>
    </source>
</evidence>
<dbReference type="SUPFAM" id="SSF53850">
    <property type="entry name" value="Periplasmic binding protein-like II"/>
    <property type="match status" value="1"/>
</dbReference>
<evidence type="ECO:0000313" key="6">
    <source>
        <dbReference type="Proteomes" id="UP001646157"/>
    </source>
</evidence>
<dbReference type="PANTHER" id="PTHR30290">
    <property type="entry name" value="PERIPLASMIC BINDING COMPONENT OF ABC TRANSPORTER"/>
    <property type="match status" value="1"/>
</dbReference>
<dbReference type="InterPro" id="IPR039424">
    <property type="entry name" value="SBP_5"/>
</dbReference>
<dbReference type="Gene3D" id="3.90.76.10">
    <property type="entry name" value="Dipeptide-binding Protein, Domain 1"/>
    <property type="match status" value="1"/>
</dbReference>
<evidence type="ECO:0000313" key="5">
    <source>
        <dbReference type="EMBL" id="MBM7586127.1"/>
    </source>
</evidence>
<dbReference type="InterPro" id="IPR023765">
    <property type="entry name" value="SBP_5_CS"/>
</dbReference>
<evidence type="ECO:0000256" key="1">
    <source>
        <dbReference type="ARBA" id="ARBA00004193"/>
    </source>
</evidence>
<dbReference type="InterPro" id="IPR000914">
    <property type="entry name" value="SBP_5_dom"/>
</dbReference>
<keyword evidence="6" id="KW-1185">Reference proteome</keyword>